<dbReference type="Gene3D" id="1.10.10.2660">
    <property type="entry name" value="Ubiquitin-activating enzyme E1, SCCH domain"/>
    <property type="match status" value="1"/>
</dbReference>
<dbReference type="InterPro" id="IPR019572">
    <property type="entry name" value="UBA_E1_SCCH"/>
</dbReference>
<evidence type="ECO:0000256" key="9">
    <source>
        <dbReference type="PROSITE-ProRule" id="PRU10132"/>
    </source>
</evidence>
<dbReference type="InterPro" id="IPR018075">
    <property type="entry name" value="UBQ-activ_enz_E1"/>
</dbReference>
<dbReference type="GO" id="GO:0006974">
    <property type="term" value="P:DNA damage response"/>
    <property type="evidence" value="ECO:0007669"/>
    <property type="project" value="TreeGrafter"/>
</dbReference>
<dbReference type="GO" id="GO:0005634">
    <property type="term" value="C:nucleus"/>
    <property type="evidence" value="ECO:0007669"/>
    <property type="project" value="TreeGrafter"/>
</dbReference>
<evidence type="ECO:0000313" key="12">
    <source>
        <dbReference type="EMBL" id="CAJ0568629.1"/>
    </source>
</evidence>
<evidence type="ECO:0000256" key="5">
    <source>
        <dbReference type="ARBA" id="ARBA00022598"/>
    </source>
</evidence>
<dbReference type="SMART" id="SM00985">
    <property type="entry name" value="UBA_e1_C"/>
    <property type="match status" value="1"/>
</dbReference>
<evidence type="ECO:0000256" key="3">
    <source>
        <dbReference type="ARBA" id="ARBA00005673"/>
    </source>
</evidence>
<dbReference type="EMBL" id="CATQJA010001780">
    <property type="protein sequence ID" value="CAJ0568629.1"/>
    <property type="molecule type" value="Genomic_DNA"/>
</dbReference>
<evidence type="ECO:0000256" key="8">
    <source>
        <dbReference type="ARBA" id="ARBA00022840"/>
    </source>
</evidence>
<dbReference type="FunFam" id="3.40.50.720:FF:000015">
    <property type="entry name" value="Ubiquitin-activating enzyme E1 1"/>
    <property type="match status" value="1"/>
</dbReference>
<keyword evidence="7 10" id="KW-0833">Ubl conjugation pathway</keyword>
<dbReference type="GO" id="GO:0005737">
    <property type="term" value="C:cytoplasm"/>
    <property type="evidence" value="ECO:0007669"/>
    <property type="project" value="TreeGrafter"/>
</dbReference>
<protein>
    <recommendedName>
        <fullName evidence="4">E1 ubiquitin-activating enzyme</fullName>
        <ecNumber evidence="4">6.2.1.45</ecNumber>
    </recommendedName>
</protein>
<dbReference type="EC" id="6.2.1.45" evidence="4"/>
<dbReference type="Proteomes" id="UP001177023">
    <property type="component" value="Unassembled WGS sequence"/>
</dbReference>
<sequence length="657" mass="73870">MKAVTHHTTPLKQFVYFHHTEALPGSWSGLDNAKLTASDCAPRNSRYDSQAAVFGWKYQEELANQRWFIVGSGAIGCELLKNLAMMGVACGSDGLLKITDMDQIEISNLNRQFLFRRPDVGQKKSEVAARAVKQFNPELKIEAMAERVGADTEGIFTDEFFSNLNGVLNALDNVDARRYMDRRCLFYRLPLLESGTLGTKGNIQVVYPYLTESYSSSQDPPEKDIPICTLKNFPNEIQHTIQWARDQFETLFSQPSENANRFLEDGIEFMKHLETLAHNQKLEMLEAVANALATDKPESPEDCVVWARTLFQANFHDTIAQMLHMFPPNMMTDQGAKFWSGTKRCPHALTFDVSQPEHFHFVYAASILRAEQYNMKPILDQETVAKIASSVTVKPFVAKQGVKIAVTDAEAKEMNERVDADSEQAEVHLKTKLAKIDPAAMKKLQPIDFEKDDDTNHHMEFITACSNLRAANYDIQPADVLKTKQIAGRIIPALATTTAAVAGLVCIELFKMIDVGNKLPSTPLENFRNGFINLALPFFGFSDPIKAEEKKYGSVSWTQWDCLEVPAPMSLEQVIEWVKNKTGVDNVTMVSSGVSLIYSFFMNAQNRTKRMPMELRDVVAEVSKKEIPPYAHSLVLEVMGEDGDGEDVDIPYLKYVF</sequence>
<keyword evidence="8 10" id="KW-0067">ATP-binding</keyword>
<dbReference type="Pfam" id="PF09358">
    <property type="entry name" value="E1_UFD"/>
    <property type="match status" value="1"/>
</dbReference>
<name>A0AA36FVP0_9BILA</name>
<dbReference type="InterPro" id="IPR033127">
    <property type="entry name" value="UBQ-activ_enz_E1_Cys_AS"/>
</dbReference>
<dbReference type="Pfam" id="PF10585">
    <property type="entry name" value="UBA_E1_SCCH"/>
    <property type="match status" value="1"/>
</dbReference>
<gene>
    <name evidence="12" type="ORF">MSPICULIGERA_LOCUS7144</name>
</gene>
<dbReference type="InterPro" id="IPR018965">
    <property type="entry name" value="Ub-activating_enz_E1_C"/>
</dbReference>
<organism evidence="12 13">
    <name type="scientific">Mesorhabditis spiculigera</name>
    <dbReference type="NCBI Taxonomy" id="96644"/>
    <lineage>
        <taxon>Eukaryota</taxon>
        <taxon>Metazoa</taxon>
        <taxon>Ecdysozoa</taxon>
        <taxon>Nematoda</taxon>
        <taxon>Chromadorea</taxon>
        <taxon>Rhabditida</taxon>
        <taxon>Rhabditina</taxon>
        <taxon>Rhabditomorpha</taxon>
        <taxon>Rhabditoidea</taxon>
        <taxon>Rhabditidae</taxon>
        <taxon>Mesorhabditinae</taxon>
        <taxon>Mesorhabditis</taxon>
    </lineage>
</organism>
<evidence type="ECO:0000256" key="4">
    <source>
        <dbReference type="ARBA" id="ARBA00012990"/>
    </source>
</evidence>
<dbReference type="AlphaFoldDB" id="A0AA36FVP0"/>
<comment type="catalytic activity">
    <reaction evidence="1">
        <text>ATP + ubiquitin + [E1 ubiquitin-activating enzyme]-L-cysteine = AMP + diphosphate + S-ubiquitinyl-[E1 ubiquitin-activating enzyme]-L-cysteine.</text>
        <dbReference type="EC" id="6.2.1.45"/>
    </reaction>
</comment>
<keyword evidence="13" id="KW-1185">Reference proteome</keyword>
<dbReference type="Pfam" id="PF00899">
    <property type="entry name" value="ThiF"/>
    <property type="match status" value="1"/>
</dbReference>
<dbReference type="FunFam" id="3.50.50.80:FF:000002">
    <property type="entry name" value="SUMO-activating enzyme subunit 2"/>
    <property type="match status" value="1"/>
</dbReference>
<evidence type="ECO:0000256" key="6">
    <source>
        <dbReference type="ARBA" id="ARBA00022741"/>
    </source>
</evidence>
<dbReference type="InterPro" id="IPR000594">
    <property type="entry name" value="ThiF_NAD_FAD-bd"/>
</dbReference>
<dbReference type="NCBIfam" id="TIGR01408">
    <property type="entry name" value="Ube1"/>
    <property type="match status" value="1"/>
</dbReference>
<keyword evidence="5 10" id="KW-0436">Ligase</keyword>
<accession>A0AA36FVP0</accession>
<evidence type="ECO:0000256" key="2">
    <source>
        <dbReference type="ARBA" id="ARBA00004906"/>
    </source>
</evidence>
<dbReference type="GO" id="GO:0006511">
    <property type="term" value="P:ubiquitin-dependent protein catabolic process"/>
    <property type="evidence" value="ECO:0007669"/>
    <property type="project" value="TreeGrafter"/>
</dbReference>
<evidence type="ECO:0000259" key="11">
    <source>
        <dbReference type="SMART" id="SM00985"/>
    </source>
</evidence>
<dbReference type="Gene3D" id="3.10.290.60">
    <property type="entry name" value="Ubiquitin-activating enzyme E1, UFD domain"/>
    <property type="match status" value="1"/>
</dbReference>
<dbReference type="GO" id="GO:0004839">
    <property type="term" value="F:ubiquitin activating enzyme activity"/>
    <property type="evidence" value="ECO:0007669"/>
    <property type="project" value="UniProtKB-EC"/>
</dbReference>
<dbReference type="InterPro" id="IPR035985">
    <property type="entry name" value="Ubiquitin-activating_enz"/>
</dbReference>
<dbReference type="Gene3D" id="3.40.50.12550">
    <property type="entry name" value="Ubiquitin-activating enzyme E1, inactive adenylation domain, subdomain 2"/>
    <property type="match status" value="1"/>
</dbReference>
<proteinExistence type="inferred from homology"/>
<dbReference type="InterPro" id="IPR042063">
    <property type="entry name" value="Ubi_acti_E1_SCCH"/>
</dbReference>
<keyword evidence="6 10" id="KW-0547">Nucleotide-binding</keyword>
<evidence type="ECO:0000313" key="13">
    <source>
        <dbReference type="Proteomes" id="UP001177023"/>
    </source>
</evidence>
<comment type="pathway">
    <text evidence="2">Protein modification; protein ubiquitination.</text>
</comment>
<feature type="active site" description="Glycyl thioester intermediate" evidence="9">
    <location>
        <position position="228"/>
    </location>
</feature>
<dbReference type="PANTHER" id="PTHR10953:SF4">
    <property type="entry name" value="UBIQUITIN-ACTIVATING ENZYME E1 C-TERMINAL DOMAIN-CONTAINING PROTEIN"/>
    <property type="match status" value="1"/>
</dbReference>
<dbReference type="FunFam" id="1.10.10.2660:FF:000001">
    <property type="entry name" value="Ubiquitin-activating enzyme E1 1"/>
    <property type="match status" value="1"/>
</dbReference>
<dbReference type="InterPro" id="IPR045886">
    <property type="entry name" value="ThiF/MoeB/HesA"/>
</dbReference>
<reference evidence="12" key="1">
    <citation type="submission" date="2023-06" db="EMBL/GenBank/DDBJ databases">
        <authorList>
            <person name="Delattre M."/>
        </authorList>
    </citation>
    <scope>NUCLEOTIDE SEQUENCE</scope>
    <source>
        <strain evidence="12">AF72</strain>
    </source>
</reference>
<evidence type="ECO:0000256" key="10">
    <source>
        <dbReference type="RuleBase" id="RU000519"/>
    </source>
</evidence>
<dbReference type="PANTHER" id="PTHR10953">
    <property type="entry name" value="UBIQUITIN-ACTIVATING ENZYME E1"/>
    <property type="match status" value="1"/>
</dbReference>
<comment type="caution">
    <text evidence="12">The sequence shown here is derived from an EMBL/GenBank/DDBJ whole genome shotgun (WGS) entry which is preliminary data.</text>
</comment>
<dbReference type="SUPFAM" id="SSF69572">
    <property type="entry name" value="Activating enzymes of the ubiquitin-like proteins"/>
    <property type="match status" value="1"/>
</dbReference>
<feature type="domain" description="Ubiquitin-activating enzyme E1 C-terminal" evidence="11">
    <location>
        <begin position="527"/>
        <end position="653"/>
    </location>
</feature>
<dbReference type="GO" id="GO:0005524">
    <property type="term" value="F:ATP binding"/>
    <property type="evidence" value="ECO:0007669"/>
    <property type="project" value="UniProtKB-KW"/>
</dbReference>
<dbReference type="CDD" id="cd01490">
    <property type="entry name" value="Ube1_repeat2"/>
    <property type="match status" value="1"/>
</dbReference>
<dbReference type="FunFam" id="3.10.290.60:FF:000001">
    <property type="entry name" value="Ubiquitin-activating enzyme E1 2"/>
    <property type="match status" value="1"/>
</dbReference>
<comment type="similarity">
    <text evidence="3 10">Belongs to the ubiquitin-activating E1 family.</text>
</comment>
<dbReference type="InterPro" id="IPR038252">
    <property type="entry name" value="UBA_E1_C_sf"/>
</dbReference>
<feature type="non-terminal residue" evidence="12">
    <location>
        <position position="657"/>
    </location>
</feature>
<dbReference type="Gene3D" id="3.40.50.720">
    <property type="entry name" value="NAD(P)-binding Rossmann-like Domain"/>
    <property type="match status" value="1"/>
</dbReference>
<evidence type="ECO:0000256" key="7">
    <source>
        <dbReference type="ARBA" id="ARBA00022786"/>
    </source>
</evidence>
<evidence type="ECO:0000256" key="1">
    <source>
        <dbReference type="ARBA" id="ARBA00000488"/>
    </source>
</evidence>
<dbReference type="PROSITE" id="PS00865">
    <property type="entry name" value="UBIQUITIN_ACTIVAT_2"/>
    <property type="match status" value="1"/>
</dbReference>